<reference evidence="1 2" key="1">
    <citation type="submission" date="2016-01" db="EMBL/GenBank/DDBJ databases">
        <authorList>
            <person name="Oliw E.H."/>
        </authorList>
    </citation>
    <scope>NUCLEOTIDE SEQUENCE [LARGE SCALE GENOMIC DNA]</scope>
    <source>
        <strain evidence="1">LMG 27134</strain>
    </source>
</reference>
<evidence type="ECO:0000313" key="1">
    <source>
        <dbReference type="EMBL" id="SAL34851.1"/>
    </source>
</evidence>
<dbReference type="Proteomes" id="UP000054683">
    <property type="component" value="Unassembled WGS sequence"/>
</dbReference>
<protein>
    <submittedName>
        <fullName evidence="1">Uncharacterized protein</fullName>
    </submittedName>
</protein>
<evidence type="ECO:0000313" key="2">
    <source>
        <dbReference type="Proteomes" id="UP000054683"/>
    </source>
</evidence>
<sequence>MFLAREWVGLLRSNKKKAPRERLKVNPFIVFGFSLLTSNADGASTNELKPLPW</sequence>
<proteinExistence type="predicted"/>
<organism evidence="1 2">
    <name type="scientific">Caballeronia udeis</name>
    <dbReference type="NCBI Taxonomy" id="1232866"/>
    <lineage>
        <taxon>Bacteria</taxon>
        <taxon>Pseudomonadati</taxon>
        <taxon>Pseudomonadota</taxon>
        <taxon>Betaproteobacteria</taxon>
        <taxon>Burkholderiales</taxon>
        <taxon>Burkholderiaceae</taxon>
        <taxon>Caballeronia</taxon>
    </lineage>
</organism>
<dbReference type="AlphaFoldDB" id="A0A158GSS7"/>
<gene>
    <name evidence="1" type="ORF">AWB69_03208</name>
</gene>
<accession>A0A158GSS7</accession>
<dbReference type="EMBL" id="FCOK02000019">
    <property type="protein sequence ID" value="SAL34851.1"/>
    <property type="molecule type" value="Genomic_DNA"/>
</dbReference>
<name>A0A158GSS7_9BURK</name>